<feature type="chain" id="PRO_5015109471" evidence="1">
    <location>
        <begin position="20"/>
        <end position="122"/>
    </location>
</feature>
<feature type="signal peptide" evidence="1">
    <location>
        <begin position="1"/>
        <end position="19"/>
    </location>
</feature>
<reference evidence="2 3" key="1">
    <citation type="submission" date="2018-02" db="EMBL/GenBank/DDBJ databases">
        <title>Novel Leptospira species isolated from soil and water in Japan.</title>
        <authorList>
            <person name="Nakao R."/>
            <person name="Masuzawa T."/>
        </authorList>
    </citation>
    <scope>NUCLEOTIDE SEQUENCE [LARGE SCALE GENOMIC DNA]</scope>
    <source>
        <strain evidence="2 3">YH101</strain>
    </source>
</reference>
<comment type="caution">
    <text evidence="2">The sequence shown here is derived from an EMBL/GenBank/DDBJ whole genome shotgun (WGS) entry which is preliminary data.</text>
</comment>
<dbReference type="NCBIfam" id="NF047813">
    <property type="entry name" value="LIC13410_lipo"/>
    <property type="match status" value="1"/>
</dbReference>
<accession>A0A2P2DZI2</accession>
<sequence length="122" mass="13861">MKRYILISLCLFSLLTVVACSSGNKVTSTSTKIHPHTALRKLEIDMIKVGDNLVKTEAVVGKPTEKSSDPSGTVMVWYFAEDQEVPEQYYTLKEKPEKPETYKFLKLTFDPKNKITAKDFKL</sequence>
<dbReference type="InterPro" id="IPR058174">
    <property type="entry name" value="LIC13410-like"/>
</dbReference>
<evidence type="ECO:0000313" key="2">
    <source>
        <dbReference type="EMBL" id="GBF50044.1"/>
    </source>
</evidence>
<dbReference type="EMBL" id="BFBB01000003">
    <property type="protein sequence ID" value="GBF50044.1"/>
    <property type="molecule type" value="Genomic_DNA"/>
</dbReference>
<evidence type="ECO:0000313" key="3">
    <source>
        <dbReference type="Proteomes" id="UP000245133"/>
    </source>
</evidence>
<dbReference type="Proteomes" id="UP000245133">
    <property type="component" value="Unassembled WGS sequence"/>
</dbReference>
<evidence type="ECO:0000256" key="1">
    <source>
        <dbReference type="SAM" id="SignalP"/>
    </source>
</evidence>
<keyword evidence="2" id="KW-0449">Lipoprotein</keyword>
<dbReference type="RefSeq" id="WP_108975445.1">
    <property type="nucleotide sequence ID" value="NZ_BFBB01000003.1"/>
</dbReference>
<proteinExistence type="predicted"/>
<name>A0A2P2DZI2_9LEPT</name>
<keyword evidence="1" id="KW-0732">Signal</keyword>
<protein>
    <submittedName>
        <fullName evidence="2">Lipoprotein</fullName>
    </submittedName>
</protein>
<dbReference type="AlphaFoldDB" id="A0A2P2DZI2"/>
<dbReference type="OrthoDB" id="335072at2"/>
<dbReference type="PROSITE" id="PS51257">
    <property type="entry name" value="PROKAR_LIPOPROTEIN"/>
    <property type="match status" value="1"/>
</dbReference>
<gene>
    <name evidence="2" type="ORF">LPTSP4_15650</name>
</gene>
<organism evidence="2 3">
    <name type="scientific">Leptospira ryugenii</name>
    <dbReference type="NCBI Taxonomy" id="1917863"/>
    <lineage>
        <taxon>Bacteria</taxon>
        <taxon>Pseudomonadati</taxon>
        <taxon>Spirochaetota</taxon>
        <taxon>Spirochaetia</taxon>
        <taxon>Leptospirales</taxon>
        <taxon>Leptospiraceae</taxon>
        <taxon>Leptospira</taxon>
    </lineage>
</organism>
<keyword evidence="3" id="KW-1185">Reference proteome</keyword>